<keyword evidence="1" id="KW-1133">Transmembrane helix</keyword>
<evidence type="ECO:0000256" key="1">
    <source>
        <dbReference type="SAM" id="Phobius"/>
    </source>
</evidence>
<keyword evidence="3" id="KW-1185">Reference proteome</keyword>
<gene>
    <name evidence="2" type="ORF">SAMN04489710_105321</name>
</gene>
<keyword evidence="1" id="KW-0812">Transmembrane</keyword>
<dbReference type="Proteomes" id="UP000199517">
    <property type="component" value="Unassembled WGS sequence"/>
</dbReference>
<feature type="transmembrane region" description="Helical" evidence="1">
    <location>
        <begin position="45"/>
        <end position="66"/>
    </location>
</feature>
<evidence type="ECO:0000313" key="2">
    <source>
        <dbReference type="EMBL" id="SFD74767.1"/>
    </source>
</evidence>
<dbReference type="EMBL" id="FOMQ01000005">
    <property type="protein sequence ID" value="SFD74767.1"/>
    <property type="molecule type" value="Genomic_DNA"/>
</dbReference>
<keyword evidence="1" id="KW-0472">Membrane</keyword>
<dbReference type="AlphaFoldDB" id="A0A1I1UVF7"/>
<name>A0A1I1UVF7_9BURK</name>
<accession>A0A1I1UVF7</accession>
<reference evidence="3" key="1">
    <citation type="submission" date="2016-10" db="EMBL/GenBank/DDBJ databases">
        <authorList>
            <person name="Varghese N."/>
            <person name="Submissions S."/>
        </authorList>
    </citation>
    <scope>NUCLEOTIDE SEQUENCE [LARGE SCALE GENOMIC DNA]</scope>
    <source>
        <strain evidence="3">DSM 7481</strain>
    </source>
</reference>
<protein>
    <submittedName>
        <fullName evidence="2">Uncharacterized protein</fullName>
    </submittedName>
</protein>
<organism evidence="2 3">
    <name type="scientific">Paracidovorax konjaci</name>
    <dbReference type="NCBI Taxonomy" id="32040"/>
    <lineage>
        <taxon>Bacteria</taxon>
        <taxon>Pseudomonadati</taxon>
        <taxon>Pseudomonadota</taxon>
        <taxon>Betaproteobacteria</taxon>
        <taxon>Burkholderiales</taxon>
        <taxon>Comamonadaceae</taxon>
        <taxon>Paracidovorax</taxon>
    </lineage>
</organism>
<proteinExistence type="predicted"/>
<evidence type="ECO:0000313" key="3">
    <source>
        <dbReference type="Proteomes" id="UP000199517"/>
    </source>
</evidence>
<sequence>MATVKRVSRALCGALIAGALAHCVVEAFAHWCGPRFIRSDSDINAAYLWSLMTFAIFLALGAILGYR</sequence>